<name>A0A2I1GMT4_9GLOM</name>
<keyword evidence="3 8" id="KW-0863">Zinc-finger</keyword>
<protein>
    <recommendedName>
        <fullName evidence="9">BED-type domain-containing protein</fullName>
    </recommendedName>
</protein>
<dbReference type="Proteomes" id="UP000234323">
    <property type="component" value="Unassembled WGS sequence"/>
</dbReference>
<dbReference type="PANTHER" id="PTHR46481">
    <property type="entry name" value="ZINC FINGER BED DOMAIN-CONTAINING PROTEIN 4"/>
    <property type="match status" value="1"/>
</dbReference>
<keyword evidence="11" id="KW-1185">Reference proteome</keyword>
<dbReference type="GO" id="GO:0008270">
    <property type="term" value="F:zinc ion binding"/>
    <property type="evidence" value="ECO:0007669"/>
    <property type="project" value="UniProtKB-KW"/>
</dbReference>
<dbReference type="AlphaFoldDB" id="A0A2I1GMT4"/>
<evidence type="ECO:0000256" key="5">
    <source>
        <dbReference type="ARBA" id="ARBA00023015"/>
    </source>
</evidence>
<dbReference type="GO" id="GO:0003677">
    <property type="term" value="F:DNA binding"/>
    <property type="evidence" value="ECO:0007669"/>
    <property type="project" value="InterPro"/>
</dbReference>
<dbReference type="InterPro" id="IPR003656">
    <property type="entry name" value="Znf_BED"/>
</dbReference>
<keyword evidence="4" id="KW-0862">Zinc</keyword>
<evidence type="ECO:0000256" key="4">
    <source>
        <dbReference type="ARBA" id="ARBA00022833"/>
    </source>
</evidence>
<dbReference type="SMART" id="SM00614">
    <property type="entry name" value="ZnF_BED"/>
    <property type="match status" value="1"/>
</dbReference>
<evidence type="ECO:0000256" key="6">
    <source>
        <dbReference type="ARBA" id="ARBA00023163"/>
    </source>
</evidence>
<comment type="caution">
    <text evidence="10">The sequence shown here is derived from an EMBL/GenBank/DDBJ whole genome shotgun (WGS) entry which is preliminary data.</text>
</comment>
<evidence type="ECO:0000259" key="9">
    <source>
        <dbReference type="PROSITE" id="PS50808"/>
    </source>
</evidence>
<dbReference type="PANTHER" id="PTHR46481:SF10">
    <property type="entry name" value="ZINC FINGER BED DOMAIN-CONTAINING PROTEIN 39"/>
    <property type="match status" value="1"/>
</dbReference>
<dbReference type="Pfam" id="PF02892">
    <property type="entry name" value="zf-BED"/>
    <property type="match status" value="1"/>
</dbReference>
<dbReference type="InterPro" id="IPR036236">
    <property type="entry name" value="Znf_C2H2_sf"/>
</dbReference>
<sequence>MSESASSSRTHSSVWSHFTLLEEEGKAQCNYFGTKYKRSGGSTTTLHTHLKNKHSRSFWEFLVKWIVCDDQPFVVVECEYLRKLFRLLNPNAKSLSADTIHNDIMKSFKDEKNKIQEILQEQLTFLIKDELES</sequence>
<evidence type="ECO:0000256" key="7">
    <source>
        <dbReference type="ARBA" id="ARBA00023242"/>
    </source>
</evidence>
<keyword evidence="2" id="KW-0479">Metal-binding</keyword>
<gene>
    <name evidence="10" type="ORF">RhiirA4_421790</name>
</gene>
<keyword evidence="7" id="KW-0539">Nucleus</keyword>
<dbReference type="GO" id="GO:0005634">
    <property type="term" value="C:nucleus"/>
    <property type="evidence" value="ECO:0007669"/>
    <property type="project" value="UniProtKB-SubCell"/>
</dbReference>
<keyword evidence="6" id="KW-0804">Transcription</keyword>
<dbReference type="PROSITE" id="PS50808">
    <property type="entry name" value="ZF_BED"/>
    <property type="match status" value="1"/>
</dbReference>
<dbReference type="EMBL" id="LLXI01000590">
    <property type="protein sequence ID" value="PKY47930.1"/>
    <property type="molecule type" value="Genomic_DNA"/>
</dbReference>
<evidence type="ECO:0000256" key="1">
    <source>
        <dbReference type="ARBA" id="ARBA00004123"/>
    </source>
</evidence>
<evidence type="ECO:0000313" key="10">
    <source>
        <dbReference type="EMBL" id="PKY47930.1"/>
    </source>
</evidence>
<accession>A0A2I1GMT4</accession>
<keyword evidence="5" id="KW-0805">Transcription regulation</keyword>
<evidence type="ECO:0000256" key="2">
    <source>
        <dbReference type="ARBA" id="ARBA00022723"/>
    </source>
</evidence>
<dbReference type="SUPFAM" id="SSF140996">
    <property type="entry name" value="Hermes dimerisation domain"/>
    <property type="match status" value="1"/>
</dbReference>
<dbReference type="GO" id="GO:0009791">
    <property type="term" value="P:post-embryonic development"/>
    <property type="evidence" value="ECO:0007669"/>
    <property type="project" value="UniProtKB-ARBA"/>
</dbReference>
<evidence type="ECO:0000256" key="3">
    <source>
        <dbReference type="ARBA" id="ARBA00022771"/>
    </source>
</evidence>
<evidence type="ECO:0000256" key="8">
    <source>
        <dbReference type="PROSITE-ProRule" id="PRU00027"/>
    </source>
</evidence>
<comment type="subcellular location">
    <subcellularLocation>
        <location evidence="1">Nucleus</location>
    </subcellularLocation>
</comment>
<dbReference type="InterPro" id="IPR052035">
    <property type="entry name" value="ZnF_BED_domain_contain"/>
</dbReference>
<feature type="domain" description="BED-type" evidence="9">
    <location>
        <begin position="9"/>
        <end position="61"/>
    </location>
</feature>
<organism evidence="10 11">
    <name type="scientific">Rhizophagus irregularis</name>
    <dbReference type="NCBI Taxonomy" id="588596"/>
    <lineage>
        <taxon>Eukaryota</taxon>
        <taxon>Fungi</taxon>
        <taxon>Fungi incertae sedis</taxon>
        <taxon>Mucoromycota</taxon>
        <taxon>Glomeromycotina</taxon>
        <taxon>Glomeromycetes</taxon>
        <taxon>Glomerales</taxon>
        <taxon>Glomeraceae</taxon>
        <taxon>Rhizophagus</taxon>
    </lineage>
</organism>
<reference evidence="10 11" key="1">
    <citation type="submission" date="2015-10" db="EMBL/GenBank/DDBJ databases">
        <title>Genome analyses suggest a sexual origin of heterokaryosis in a supposedly ancient asexual fungus.</title>
        <authorList>
            <person name="Ropars J."/>
            <person name="Sedzielewska K."/>
            <person name="Noel J."/>
            <person name="Charron P."/>
            <person name="Farinelli L."/>
            <person name="Marton T."/>
            <person name="Kruger M."/>
            <person name="Pelin A."/>
            <person name="Brachmann A."/>
            <person name="Corradi N."/>
        </authorList>
    </citation>
    <scope>NUCLEOTIDE SEQUENCE [LARGE SCALE GENOMIC DNA]</scope>
    <source>
        <strain evidence="10 11">A4</strain>
    </source>
</reference>
<dbReference type="SUPFAM" id="SSF57667">
    <property type="entry name" value="beta-beta-alpha zinc fingers"/>
    <property type="match status" value="1"/>
</dbReference>
<proteinExistence type="predicted"/>
<evidence type="ECO:0000313" key="11">
    <source>
        <dbReference type="Proteomes" id="UP000234323"/>
    </source>
</evidence>